<dbReference type="Proteomes" id="UP001164439">
    <property type="component" value="Chromosome"/>
</dbReference>
<sequence>MSTLMTIASDPQDAAAAEAVEAHHTQLAGELAGRVAMLIAAADRDPAAADAVRAGLVDFCDQDLLPHAAAEEETLYPVAHDLPAARLLIDGMLAEHRRLAALVEALRTAGSAVRAATEGRALQVLFEEHLEKENALILPLLAGSPDISLAGLLSGMHDILGGHDHGHGHEDEAAESGGGCGGTCGCGGSDETDVPELDVRDVPHSIRHATVFGAIAAVPSGRAMILVAPHDPLPLLGQIEDRHPGAFGVEYLQRGPEAWRLLLSHR</sequence>
<organism evidence="3 4">
    <name type="scientific">Streptomyces cinnabarinus</name>
    <dbReference type="NCBI Taxonomy" id="67287"/>
    <lineage>
        <taxon>Bacteria</taxon>
        <taxon>Bacillati</taxon>
        <taxon>Actinomycetota</taxon>
        <taxon>Actinomycetes</taxon>
        <taxon>Kitasatosporales</taxon>
        <taxon>Streptomycetaceae</taxon>
        <taxon>Streptomyces</taxon>
    </lineage>
</organism>
<accession>A0ABY7KMF2</accession>
<name>A0ABY7KMF2_9ACTN</name>
<dbReference type="InterPro" id="IPR012312">
    <property type="entry name" value="Hemerythrin-like"/>
</dbReference>
<dbReference type="InterPro" id="IPR018720">
    <property type="entry name" value="DUF2249"/>
</dbReference>
<dbReference type="EMBL" id="CP114413">
    <property type="protein sequence ID" value="WAZ25524.1"/>
    <property type="molecule type" value="Genomic_DNA"/>
</dbReference>
<evidence type="ECO:0000313" key="3">
    <source>
        <dbReference type="EMBL" id="WAZ25524.1"/>
    </source>
</evidence>
<dbReference type="Gene3D" id="1.20.120.520">
    <property type="entry name" value="nmb1532 protein domain like"/>
    <property type="match status" value="1"/>
</dbReference>
<dbReference type="Pfam" id="PF01814">
    <property type="entry name" value="Hemerythrin"/>
    <property type="match status" value="1"/>
</dbReference>
<proteinExistence type="predicted"/>
<evidence type="ECO:0000313" key="4">
    <source>
        <dbReference type="Proteomes" id="UP001164439"/>
    </source>
</evidence>
<gene>
    <name evidence="3" type="ORF">STRCI_007027</name>
</gene>
<feature type="domain" description="Hemerythrin-like" evidence="1">
    <location>
        <begin position="18"/>
        <end position="141"/>
    </location>
</feature>
<protein>
    <submittedName>
        <fullName evidence="3">DUF2249 domain-containing protein</fullName>
    </submittedName>
</protein>
<feature type="domain" description="DUF2249" evidence="2">
    <location>
        <begin position="196"/>
        <end position="264"/>
    </location>
</feature>
<dbReference type="RefSeq" id="WP_269663004.1">
    <property type="nucleotide sequence ID" value="NZ_CP114413.1"/>
</dbReference>
<evidence type="ECO:0000259" key="1">
    <source>
        <dbReference type="Pfam" id="PF01814"/>
    </source>
</evidence>
<evidence type="ECO:0000259" key="2">
    <source>
        <dbReference type="Pfam" id="PF10006"/>
    </source>
</evidence>
<keyword evidence="4" id="KW-1185">Reference proteome</keyword>
<reference evidence="3" key="1">
    <citation type="submission" date="2022-12" db="EMBL/GenBank/DDBJ databases">
        <authorList>
            <person name="Ruckert C."/>
            <person name="Busche T."/>
            <person name="Kalinowski J."/>
            <person name="Wittmann C."/>
        </authorList>
    </citation>
    <scope>NUCLEOTIDE SEQUENCE</scope>
    <source>
        <strain evidence="3">DSM 40467</strain>
    </source>
</reference>
<dbReference type="Pfam" id="PF10006">
    <property type="entry name" value="DUF2249"/>
    <property type="match status" value="1"/>
</dbReference>